<evidence type="ECO:0000256" key="4">
    <source>
        <dbReference type="ARBA" id="ARBA00023002"/>
    </source>
</evidence>
<dbReference type="Pfam" id="PF01494">
    <property type="entry name" value="FAD_binding_3"/>
    <property type="match status" value="1"/>
</dbReference>
<dbReference type="InterPro" id="IPR036188">
    <property type="entry name" value="FAD/NAD-bd_sf"/>
</dbReference>
<keyword evidence="7" id="KW-1185">Reference proteome</keyword>
<sequence length="396" mass="42664">MPHQSTILIIGGGPVGLFLALRLAQSNISVTLLEAHSSIPADTKAMTHMPAVFPEFEKAGVYDDLKTAAKGLTNGKIWFRRGSDKSIIGASPAIASTTGPMTVPQQRFCEILTDHLGSMQNAKVLMGHKAKNINLTKSPKTVHVTAETASGAAVEFTASWLIGADGGKSVTRRLAGLEMQGETLPRKLVSTDVYYPFESYGWSGGNFLADPENFGLIGPITEDGLWRVSFGVPENYTTADIEKVLPQKFDAMFPGPRPLEYKVERCAPFGAHQLCAEKMRKGRVLLVGDAAHLTNPYAGMGLASGILDAASLTDVLVSHLQHGANEKVLDAWAQARRDNFRNVVDPLSKASFWALQDPDVESLPERHPIPKSLKSGTGVSTLPFATDVRRLSGYVA</sequence>
<gene>
    <name evidence="6" type="ORF">BU16DRAFT_613923</name>
</gene>
<comment type="cofactor">
    <cofactor evidence="1">
        <name>FAD</name>
        <dbReference type="ChEBI" id="CHEBI:57692"/>
    </cofactor>
</comment>
<dbReference type="PRINTS" id="PR00420">
    <property type="entry name" value="RNGMNOXGNASE"/>
</dbReference>
<dbReference type="PANTHER" id="PTHR43004:SF19">
    <property type="entry name" value="BINDING MONOOXYGENASE, PUTATIVE (JCVI)-RELATED"/>
    <property type="match status" value="1"/>
</dbReference>
<proteinExistence type="predicted"/>
<organism evidence="6 7">
    <name type="scientific">Lophium mytilinum</name>
    <dbReference type="NCBI Taxonomy" id="390894"/>
    <lineage>
        <taxon>Eukaryota</taxon>
        <taxon>Fungi</taxon>
        <taxon>Dikarya</taxon>
        <taxon>Ascomycota</taxon>
        <taxon>Pezizomycotina</taxon>
        <taxon>Dothideomycetes</taxon>
        <taxon>Pleosporomycetidae</taxon>
        <taxon>Mytilinidiales</taxon>
        <taxon>Mytilinidiaceae</taxon>
        <taxon>Lophium</taxon>
    </lineage>
</organism>
<dbReference type="AlphaFoldDB" id="A0A6A6R9I9"/>
<reference evidence="6" key="1">
    <citation type="journal article" date="2020" name="Stud. Mycol.">
        <title>101 Dothideomycetes genomes: a test case for predicting lifestyles and emergence of pathogens.</title>
        <authorList>
            <person name="Haridas S."/>
            <person name="Albert R."/>
            <person name="Binder M."/>
            <person name="Bloem J."/>
            <person name="Labutti K."/>
            <person name="Salamov A."/>
            <person name="Andreopoulos B."/>
            <person name="Baker S."/>
            <person name="Barry K."/>
            <person name="Bills G."/>
            <person name="Bluhm B."/>
            <person name="Cannon C."/>
            <person name="Castanera R."/>
            <person name="Culley D."/>
            <person name="Daum C."/>
            <person name="Ezra D."/>
            <person name="Gonzalez J."/>
            <person name="Henrissat B."/>
            <person name="Kuo A."/>
            <person name="Liang C."/>
            <person name="Lipzen A."/>
            <person name="Lutzoni F."/>
            <person name="Magnuson J."/>
            <person name="Mondo S."/>
            <person name="Nolan M."/>
            <person name="Ohm R."/>
            <person name="Pangilinan J."/>
            <person name="Park H.-J."/>
            <person name="Ramirez L."/>
            <person name="Alfaro M."/>
            <person name="Sun H."/>
            <person name="Tritt A."/>
            <person name="Yoshinaga Y."/>
            <person name="Zwiers L.-H."/>
            <person name="Turgeon B."/>
            <person name="Goodwin S."/>
            <person name="Spatafora J."/>
            <person name="Crous P."/>
            <person name="Grigoriev I."/>
        </authorList>
    </citation>
    <scope>NUCLEOTIDE SEQUENCE</scope>
    <source>
        <strain evidence="6">CBS 269.34</strain>
    </source>
</reference>
<accession>A0A6A6R9I9</accession>
<dbReference type="Gene3D" id="3.30.70.2450">
    <property type="match status" value="1"/>
</dbReference>
<name>A0A6A6R9I9_9PEZI</name>
<dbReference type="Gene3D" id="3.50.50.60">
    <property type="entry name" value="FAD/NAD(P)-binding domain"/>
    <property type="match status" value="1"/>
</dbReference>
<keyword evidence="4" id="KW-0560">Oxidoreductase</keyword>
<evidence type="ECO:0000256" key="1">
    <source>
        <dbReference type="ARBA" id="ARBA00001974"/>
    </source>
</evidence>
<evidence type="ECO:0000259" key="5">
    <source>
        <dbReference type="Pfam" id="PF01494"/>
    </source>
</evidence>
<evidence type="ECO:0000256" key="2">
    <source>
        <dbReference type="ARBA" id="ARBA00022630"/>
    </source>
</evidence>
<dbReference type="InterPro" id="IPR002938">
    <property type="entry name" value="FAD-bd"/>
</dbReference>
<dbReference type="GO" id="GO:0016709">
    <property type="term" value="F:oxidoreductase activity, acting on paired donors, with incorporation or reduction of molecular oxygen, NAD(P)H as one donor, and incorporation of one atom of oxygen"/>
    <property type="evidence" value="ECO:0007669"/>
    <property type="project" value="UniProtKB-ARBA"/>
</dbReference>
<evidence type="ECO:0000313" key="6">
    <source>
        <dbReference type="EMBL" id="KAF2500127.1"/>
    </source>
</evidence>
<keyword evidence="2" id="KW-0285">Flavoprotein</keyword>
<dbReference type="EMBL" id="MU004183">
    <property type="protein sequence ID" value="KAF2500127.1"/>
    <property type="molecule type" value="Genomic_DNA"/>
</dbReference>
<dbReference type="OrthoDB" id="10016252at2759"/>
<protein>
    <submittedName>
        <fullName evidence="6">FAD/NAD(P)-binding domain-containing protein</fullName>
    </submittedName>
</protein>
<keyword evidence="3" id="KW-0274">FAD</keyword>
<evidence type="ECO:0000313" key="7">
    <source>
        <dbReference type="Proteomes" id="UP000799750"/>
    </source>
</evidence>
<dbReference type="SUPFAM" id="SSF51905">
    <property type="entry name" value="FAD/NAD(P)-binding domain"/>
    <property type="match status" value="1"/>
</dbReference>
<dbReference type="PANTHER" id="PTHR43004">
    <property type="entry name" value="TRK SYSTEM POTASSIUM UPTAKE PROTEIN"/>
    <property type="match status" value="1"/>
</dbReference>
<evidence type="ECO:0000256" key="3">
    <source>
        <dbReference type="ARBA" id="ARBA00022827"/>
    </source>
</evidence>
<feature type="domain" description="FAD-binding" evidence="5">
    <location>
        <begin position="6"/>
        <end position="345"/>
    </location>
</feature>
<dbReference type="InterPro" id="IPR050641">
    <property type="entry name" value="RIFMO-like"/>
</dbReference>
<dbReference type="Proteomes" id="UP000799750">
    <property type="component" value="Unassembled WGS sequence"/>
</dbReference>
<dbReference type="GO" id="GO:0071949">
    <property type="term" value="F:FAD binding"/>
    <property type="evidence" value="ECO:0007669"/>
    <property type="project" value="InterPro"/>
</dbReference>